<sequence>METLLKKFYLLTLFVCGCILTVMSFIKHSPHIELNLIGIIACSAIAGAFPMILPGGIVWGTSVLFYMLALYEYGLYVTCSAIFISTFAMFLRFNQWNLKKIRWFRFFSTLGMYFISILSSFVFIEWKSGIESYIRIVLSIFIFEMVNLLLFILVTLCTQQYKGKKTIEPLTNSLPLTIIMAFFLSLIIDNKTLPKLSVILLLILSLILLSRQYQSFSKKEQSLEKKYELIANHTSDFIFIIDRSFHILYASPSFQQLFLLNKNDSLNFTSIIHPEDFSQLEEYCQSRPNHPLQKRIEMRLLHQFKVIYTDTAITPIWESDQKEPTSFMIVSRDISETIAQREYMLKTEKLAVIGELAAGVAHEIRNPLTAIKGFLQLFRQDLQQVSARTYDLIWSELERIEEITTEMLLLAKPQKNTHKVFHLSKQVHQSITFLTALANSKSILIEQHIEENLYINGDSHQMRKLIMNLVKNSIESIQEDPGNIQIRLFRHLHWAILRVVDNGIGMSEDTMKKFMNPFYTTKENGTGLGMTIVQRIVEEHNGMIEIQSSIGQGTTIEIRIPISTENF</sequence>
<organism evidence="11 12">
    <name type="scientific">Alicyclobacillus tolerans</name>
    <dbReference type="NCBI Taxonomy" id="90970"/>
    <lineage>
        <taxon>Bacteria</taxon>
        <taxon>Bacillati</taxon>
        <taxon>Bacillota</taxon>
        <taxon>Bacilli</taxon>
        <taxon>Bacillales</taxon>
        <taxon>Alicyclobacillaceae</taxon>
        <taxon>Alicyclobacillus</taxon>
    </lineage>
</organism>
<dbReference type="SUPFAM" id="SSF47384">
    <property type="entry name" value="Homodimeric domain of signal transducing histidine kinase"/>
    <property type="match status" value="1"/>
</dbReference>
<evidence type="ECO:0000256" key="5">
    <source>
        <dbReference type="ARBA" id="ARBA00022741"/>
    </source>
</evidence>
<accession>A0ABT9LVP5</accession>
<dbReference type="SMART" id="SM00388">
    <property type="entry name" value="HisKA"/>
    <property type="match status" value="1"/>
</dbReference>
<feature type="transmembrane region" description="Helical" evidence="9">
    <location>
        <begin position="170"/>
        <end position="188"/>
    </location>
</feature>
<protein>
    <recommendedName>
        <fullName evidence="2">histidine kinase</fullName>
        <ecNumber evidence="2">2.7.13.3</ecNumber>
    </recommendedName>
</protein>
<dbReference type="SMART" id="SM00091">
    <property type="entry name" value="PAS"/>
    <property type="match status" value="1"/>
</dbReference>
<dbReference type="Gene3D" id="3.30.450.20">
    <property type="entry name" value="PAS domain"/>
    <property type="match status" value="1"/>
</dbReference>
<dbReference type="EMBL" id="JAURUO010000006">
    <property type="protein sequence ID" value="MDP9728347.1"/>
    <property type="molecule type" value="Genomic_DNA"/>
</dbReference>
<keyword evidence="5" id="KW-0547">Nucleotide-binding</keyword>
<feature type="transmembrane region" description="Helical" evidence="9">
    <location>
        <begin position="33"/>
        <end position="53"/>
    </location>
</feature>
<keyword evidence="8" id="KW-0902">Two-component regulatory system</keyword>
<dbReference type="Gene3D" id="3.30.565.10">
    <property type="entry name" value="Histidine kinase-like ATPase, C-terminal domain"/>
    <property type="match status" value="1"/>
</dbReference>
<keyword evidence="7" id="KW-0067">ATP-binding</keyword>
<dbReference type="InterPro" id="IPR004358">
    <property type="entry name" value="Sig_transdc_His_kin-like_C"/>
</dbReference>
<feature type="transmembrane region" description="Helical" evidence="9">
    <location>
        <begin position="103"/>
        <end position="124"/>
    </location>
</feature>
<dbReference type="CDD" id="cd00075">
    <property type="entry name" value="HATPase"/>
    <property type="match status" value="1"/>
</dbReference>
<dbReference type="PRINTS" id="PR00344">
    <property type="entry name" value="BCTRLSENSOR"/>
</dbReference>
<dbReference type="PROSITE" id="PS50109">
    <property type="entry name" value="HIS_KIN"/>
    <property type="match status" value="1"/>
</dbReference>
<evidence type="ECO:0000313" key="11">
    <source>
        <dbReference type="EMBL" id="MDP9728347.1"/>
    </source>
</evidence>
<dbReference type="Proteomes" id="UP001229209">
    <property type="component" value="Unassembled WGS sequence"/>
</dbReference>
<evidence type="ECO:0000256" key="3">
    <source>
        <dbReference type="ARBA" id="ARBA00022553"/>
    </source>
</evidence>
<keyword evidence="9" id="KW-1133">Transmembrane helix</keyword>
<keyword evidence="9" id="KW-0472">Membrane</keyword>
<feature type="transmembrane region" description="Helical" evidence="9">
    <location>
        <begin position="73"/>
        <end position="91"/>
    </location>
</feature>
<dbReference type="SMART" id="SM00387">
    <property type="entry name" value="HATPase_c"/>
    <property type="match status" value="1"/>
</dbReference>
<dbReference type="Pfam" id="PF02518">
    <property type="entry name" value="HATPase_c"/>
    <property type="match status" value="1"/>
</dbReference>
<gene>
    <name evidence="11" type="ORF">J2S04_001284</name>
</gene>
<dbReference type="InterPro" id="IPR003594">
    <property type="entry name" value="HATPase_dom"/>
</dbReference>
<dbReference type="EC" id="2.7.13.3" evidence="2"/>
<feature type="domain" description="Histidine kinase" evidence="10">
    <location>
        <begin position="359"/>
        <end position="564"/>
    </location>
</feature>
<feature type="transmembrane region" description="Helical" evidence="9">
    <location>
        <begin position="136"/>
        <end position="158"/>
    </location>
</feature>
<keyword evidence="12" id="KW-1185">Reference proteome</keyword>
<dbReference type="PANTHER" id="PTHR43065:SF10">
    <property type="entry name" value="PEROXIDE STRESS-ACTIVATED HISTIDINE KINASE MAK3"/>
    <property type="match status" value="1"/>
</dbReference>
<name>A0ABT9LVP5_9BACL</name>
<dbReference type="InterPro" id="IPR005467">
    <property type="entry name" value="His_kinase_dom"/>
</dbReference>
<dbReference type="SUPFAM" id="SSF55874">
    <property type="entry name" value="ATPase domain of HSP90 chaperone/DNA topoisomerase II/histidine kinase"/>
    <property type="match status" value="1"/>
</dbReference>
<dbReference type="RefSeq" id="WP_306953958.1">
    <property type="nucleotide sequence ID" value="NZ_JAURUO010000006.1"/>
</dbReference>
<evidence type="ECO:0000256" key="8">
    <source>
        <dbReference type="ARBA" id="ARBA00023012"/>
    </source>
</evidence>
<comment type="catalytic activity">
    <reaction evidence="1">
        <text>ATP + protein L-histidine = ADP + protein N-phospho-L-histidine.</text>
        <dbReference type="EC" id="2.7.13.3"/>
    </reaction>
</comment>
<feature type="transmembrane region" description="Helical" evidence="9">
    <location>
        <begin position="6"/>
        <end position="26"/>
    </location>
</feature>
<feature type="transmembrane region" description="Helical" evidence="9">
    <location>
        <begin position="194"/>
        <end position="210"/>
    </location>
</feature>
<dbReference type="InterPro" id="IPR036097">
    <property type="entry name" value="HisK_dim/P_sf"/>
</dbReference>
<evidence type="ECO:0000256" key="1">
    <source>
        <dbReference type="ARBA" id="ARBA00000085"/>
    </source>
</evidence>
<dbReference type="Gene3D" id="1.10.287.130">
    <property type="match status" value="1"/>
</dbReference>
<proteinExistence type="predicted"/>
<evidence type="ECO:0000256" key="9">
    <source>
        <dbReference type="SAM" id="Phobius"/>
    </source>
</evidence>
<dbReference type="NCBIfam" id="TIGR00229">
    <property type="entry name" value="sensory_box"/>
    <property type="match status" value="1"/>
</dbReference>
<evidence type="ECO:0000256" key="6">
    <source>
        <dbReference type="ARBA" id="ARBA00022777"/>
    </source>
</evidence>
<keyword evidence="6" id="KW-0418">Kinase</keyword>
<dbReference type="InterPro" id="IPR035965">
    <property type="entry name" value="PAS-like_dom_sf"/>
</dbReference>
<comment type="caution">
    <text evidence="11">The sequence shown here is derived from an EMBL/GenBank/DDBJ whole genome shotgun (WGS) entry which is preliminary data.</text>
</comment>
<keyword evidence="4" id="KW-0808">Transferase</keyword>
<dbReference type="SUPFAM" id="SSF55785">
    <property type="entry name" value="PYP-like sensor domain (PAS domain)"/>
    <property type="match status" value="1"/>
</dbReference>
<evidence type="ECO:0000259" key="10">
    <source>
        <dbReference type="PROSITE" id="PS50109"/>
    </source>
</evidence>
<evidence type="ECO:0000256" key="7">
    <source>
        <dbReference type="ARBA" id="ARBA00022840"/>
    </source>
</evidence>
<evidence type="ECO:0000313" key="12">
    <source>
        <dbReference type="Proteomes" id="UP001229209"/>
    </source>
</evidence>
<reference evidence="11 12" key="1">
    <citation type="submission" date="2023-07" db="EMBL/GenBank/DDBJ databases">
        <title>Genomic Encyclopedia of Type Strains, Phase IV (KMG-IV): sequencing the most valuable type-strain genomes for metagenomic binning, comparative biology and taxonomic classification.</title>
        <authorList>
            <person name="Goeker M."/>
        </authorList>
    </citation>
    <scope>NUCLEOTIDE SEQUENCE [LARGE SCALE GENOMIC DNA]</scope>
    <source>
        <strain evidence="11 12">DSM 25924</strain>
    </source>
</reference>
<keyword evidence="9" id="KW-0812">Transmembrane</keyword>
<dbReference type="CDD" id="cd00082">
    <property type="entry name" value="HisKA"/>
    <property type="match status" value="1"/>
</dbReference>
<dbReference type="CDD" id="cd00130">
    <property type="entry name" value="PAS"/>
    <property type="match status" value="1"/>
</dbReference>
<dbReference type="PROSITE" id="PS51257">
    <property type="entry name" value="PROKAR_LIPOPROTEIN"/>
    <property type="match status" value="1"/>
</dbReference>
<evidence type="ECO:0000256" key="2">
    <source>
        <dbReference type="ARBA" id="ARBA00012438"/>
    </source>
</evidence>
<evidence type="ECO:0000256" key="4">
    <source>
        <dbReference type="ARBA" id="ARBA00022679"/>
    </source>
</evidence>
<dbReference type="InterPro" id="IPR000014">
    <property type="entry name" value="PAS"/>
</dbReference>
<dbReference type="PANTHER" id="PTHR43065">
    <property type="entry name" value="SENSOR HISTIDINE KINASE"/>
    <property type="match status" value="1"/>
</dbReference>
<dbReference type="Pfam" id="PF00512">
    <property type="entry name" value="HisKA"/>
    <property type="match status" value="1"/>
</dbReference>
<dbReference type="InterPro" id="IPR003661">
    <property type="entry name" value="HisK_dim/P_dom"/>
</dbReference>
<dbReference type="InterPro" id="IPR036890">
    <property type="entry name" value="HATPase_C_sf"/>
</dbReference>
<keyword evidence="3" id="KW-0597">Phosphoprotein</keyword>